<organism evidence="1 2">
    <name type="scientific">Brytella acorum</name>
    <dbReference type="NCBI Taxonomy" id="2959299"/>
    <lineage>
        <taxon>Bacteria</taxon>
        <taxon>Pseudomonadati</taxon>
        <taxon>Pseudomonadota</taxon>
        <taxon>Alphaproteobacteria</taxon>
        <taxon>Acetobacterales</taxon>
        <taxon>Acetobacteraceae</taxon>
        <taxon>Brytella</taxon>
    </lineage>
</organism>
<dbReference type="GO" id="GO:0016787">
    <property type="term" value="F:hydrolase activity"/>
    <property type="evidence" value="ECO:0007669"/>
    <property type="project" value="UniProtKB-KW"/>
</dbReference>
<dbReference type="RefSeq" id="WP_289842309.1">
    <property type="nucleotide sequence ID" value="NZ_CATKSH010000001.1"/>
</dbReference>
<dbReference type="PIRSF" id="PIRSF028846">
    <property type="entry name" value="UCP028846"/>
    <property type="match status" value="1"/>
</dbReference>
<accession>A0AA35UNS5</accession>
<evidence type="ECO:0000313" key="2">
    <source>
        <dbReference type="Proteomes" id="UP001176960"/>
    </source>
</evidence>
<dbReference type="AlphaFoldDB" id="A0AA35UNS5"/>
<dbReference type="Gene3D" id="1.50.10.10">
    <property type="match status" value="1"/>
</dbReference>
<sequence>MSASRSRNGLWMGRRVFGSTLSAAMAGLSGASKGWAATAAFKATPVRCPALEHEIRHVAARIADQKLANLFSRCLPNTLETAVVQGELDGRPDTFVLTGDIPAMWLRDSACQLHPYVAFAKGDKGLTRLFHGLFNRYIRSIAIDPYANAFWRDPVDTRRLDWAVHDETEMRPGVAERKWELDSLAFPIWIAHAYWRATGDGTPFDARWWEAMARIVAVFSEQRRLMGKGPYRFRRLSLQPSESQFGEGYGNPTRPVGLIHAGFRPSDDACQYPFNIPGNLFAAHALRLMAEMARAMGGPTALVEDAERLAASVQRAAEDHGQIRDRDGAVFWAYEVDGYGNTLFMDDANLPSLLSLPWLGIRTARDPVYVQTRKRVWSDANPWFFTGRFGSGIGGPHEGARMIWPLSLVTLAMTSRDDLEIASCLRELRDTDAGTGLLHESFDVDDPAKFTRPWFAWVNGMFGELILDLARHRPDLLRRPLPARYVGALSLSRP</sequence>
<protein>
    <submittedName>
        <fullName evidence="1">Glycoside hydrolase family 125 protein</fullName>
    </submittedName>
</protein>
<dbReference type="Pfam" id="PF06824">
    <property type="entry name" value="Glyco_hydro_125"/>
    <property type="match status" value="1"/>
</dbReference>
<dbReference type="InterPro" id="IPR008313">
    <property type="entry name" value="GH125"/>
</dbReference>
<keyword evidence="2" id="KW-1185">Reference proteome</keyword>
<dbReference type="Proteomes" id="UP001176960">
    <property type="component" value="Unassembled WGS sequence"/>
</dbReference>
<keyword evidence="1" id="KW-0378">Hydrolase</keyword>
<dbReference type="EMBL" id="CATKSH010000001">
    <property type="protein sequence ID" value="CAI9119376.1"/>
    <property type="molecule type" value="Genomic_DNA"/>
</dbReference>
<dbReference type="PANTHER" id="PTHR31047:SF0">
    <property type="entry name" value="MEIOTICALLY UP-REGULATED GENE 157 PROTEIN"/>
    <property type="match status" value="1"/>
</dbReference>
<dbReference type="InterPro" id="IPR012341">
    <property type="entry name" value="6hp_glycosidase-like_sf"/>
</dbReference>
<reference evidence="1" key="1">
    <citation type="submission" date="2023-03" db="EMBL/GenBank/DDBJ databases">
        <authorList>
            <person name="Cleenwerck I."/>
        </authorList>
    </citation>
    <scope>NUCLEOTIDE SEQUENCE</scope>
    <source>
        <strain evidence="1">LMG 32879</strain>
    </source>
</reference>
<dbReference type="PANTHER" id="PTHR31047">
    <property type="entry name" value="MEIOTICALLY UP-REGULATED GENE 157 PROTEIN"/>
    <property type="match status" value="1"/>
</dbReference>
<name>A0AA35UNS5_9PROT</name>
<dbReference type="SMART" id="SM01149">
    <property type="entry name" value="DUF1237"/>
    <property type="match status" value="1"/>
</dbReference>
<evidence type="ECO:0000313" key="1">
    <source>
        <dbReference type="EMBL" id="CAI9119376.1"/>
    </source>
</evidence>
<dbReference type="InterPro" id="IPR008928">
    <property type="entry name" value="6-hairpin_glycosidase_sf"/>
</dbReference>
<proteinExistence type="predicted"/>
<dbReference type="SUPFAM" id="SSF48208">
    <property type="entry name" value="Six-hairpin glycosidases"/>
    <property type="match status" value="1"/>
</dbReference>
<dbReference type="GO" id="GO:0005975">
    <property type="term" value="P:carbohydrate metabolic process"/>
    <property type="evidence" value="ECO:0007669"/>
    <property type="project" value="InterPro"/>
</dbReference>
<comment type="caution">
    <text evidence="1">The sequence shown here is derived from an EMBL/GenBank/DDBJ whole genome shotgun (WGS) entry which is preliminary data.</text>
</comment>
<gene>
    <name evidence="1" type="ORF">LMG32879_000190</name>
</gene>